<feature type="coiled-coil region" evidence="1">
    <location>
        <begin position="22"/>
        <end position="72"/>
    </location>
</feature>
<evidence type="ECO:0000256" key="1">
    <source>
        <dbReference type="SAM" id="Coils"/>
    </source>
</evidence>
<dbReference type="AlphaFoldDB" id="A0A7G9L7I7"/>
<reference evidence="3 4" key="1">
    <citation type="submission" date="2020-08" db="EMBL/GenBank/DDBJ databases">
        <title>Polaribacter sp. L12M9 isolated from gut of the Korean scallop.</title>
        <authorList>
            <person name="Jeong Y.S."/>
        </authorList>
    </citation>
    <scope>NUCLEOTIDE SEQUENCE [LARGE SCALE GENOMIC DNA]</scope>
    <source>
        <strain evidence="3 4">L12M9</strain>
    </source>
</reference>
<organism evidence="3 4">
    <name type="scientific">Polaribacter pectinis</name>
    <dbReference type="NCBI Taxonomy" id="2738844"/>
    <lineage>
        <taxon>Bacteria</taxon>
        <taxon>Pseudomonadati</taxon>
        <taxon>Bacteroidota</taxon>
        <taxon>Flavobacteriia</taxon>
        <taxon>Flavobacteriales</taxon>
        <taxon>Flavobacteriaceae</taxon>
    </lineage>
</organism>
<sequence>MMNIVKELKAKFLELEETFEYGKNQEQLVYDLEEEIQNAHREAYEDSDLMALDKLNKKLKAFKRDNDFYDAEGELDRMFPDRHDEGFDEDSMNYDSVFGG</sequence>
<gene>
    <name evidence="3" type="ORF">H9W90_10295</name>
</gene>
<protein>
    <submittedName>
        <fullName evidence="3">Uncharacterized protein</fullName>
    </submittedName>
</protein>
<name>A0A7G9L7I7_9FLAO</name>
<feature type="region of interest" description="Disordered" evidence="2">
    <location>
        <begin position="79"/>
        <end position="100"/>
    </location>
</feature>
<keyword evidence="4" id="KW-1185">Reference proteome</keyword>
<dbReference type="KEGG" id="ppec:H9W90_10295"/>
<dbReference type="EMBL" id="CP060695">
    <property type="protein sequence ID" value="QNM84586.1"/>
    <property type="molecule type" value="Genomic_DNA"/>
</dbReference>
<evidence type="ECO:0000313" key="4">
    <source>
        <dbReference type="Proteomes" id="UP000515808"/>
    </source>
</evidence>
<evidence type="ECO:0000313" key="3">
    <source>
        <dbReference type="EMBL" id="QNM84586.1"/>
    </source>
</evidence>
<proteinExistence type="predicted"/>
<evidence type="ECO:0000256" key="2">
    <source>
        <dbReference type="SAM" id="MobiDB-lite"/>
    </source>
</evidence>
<dbReference type="Proteomes" id="UP000515808">
    <property type="component" value="Chromosome"/>
</dbReference>
<accession>A0A7G9L7I7</accession>
<dbReference type="RefSeq" id="WP_187481515.1">
    <property type="nucleotide sequence ID" value="NZ_CP060695.1"/>
</dbReference>
<keyword evidence="1" id="KW-0175">Coiled coil</keyword>